<dbReference type="GO" id="GO:0061630">
    <property type="term" value="F:ubiquitin protein ligase activity"/>
    <property type="evidence" value="ECO:0007669"/>
    <property type="project" value="UniProtKB-EC"/>
</dbReference>
<evidence type="ECO:0000256" key="24">
    <source>
        <dbReference type="ARBA" id="ARBA00070558"/>
    </source>
</evidence>
<keyword evidence="15" id="KW-0862">Zinc</keyword>
<keyword evidence="19" id="KW-0238">DNA-binding</keyword>
<feature type="compositionally biased region" description="Low complexity" evidence="26">
    <location>
        <begin position="654"/>
        <end position="684"/>
    </location>
</feature>
<evidence type="ECO:0000256" key="21">
    <source>
        <dbReference type="ARBA" id="ARBA00023163"/>
    </source>
</evidence>
<keyword evidence="4" id="KW-1113">Inhibition of host RLR pathway by virus</keyword>
<evidence type="ECO:0000256" key="6">
    <source>
        <dbReference type="ARBA" id="ARBA00022504"/>
    </source>
</evidence>
<dbReference type="PANTHER" id="PTHR46077:SF1">
    <property type="entry name" value="TOP1 BINDING ARGININE_SERINE RICH PROTEIN, E3 UBIQUITIN LIGASE"/>
    <property type="match status" value="1"/>
</dbReference>
<evidence type="ECO:0000256" key="17">
    <source>
        <dbReference type="ARBA" id="ARBA00022931"/>
    </source>
</evidence>
<dbReference type="GO" id="GO:0039648">
    <property type="term" value="P:symbiont-mediated perturbation of host ubiquitin-like protein modification"/>
    <property type="evidence" value="ECO:0007669"/>
    <property type="project" value="UniProtKB-KW"/>
</dbReference>
<protein>
    <recommendedName>
        <fullName evidence="24">E3 ubiquitin-protein ligase ICP0</fullName>
        <ecNumber evidence="2">2.3.2.27</ecNumber>
    </recommendedName>
    <alternativeName>
        <fullName evidence="25">RING-type E3 ubiquitin transferase ICP0</fullName>
    </alternativeName>
</protein>
<dbReference type="PANTHER" id="PTHR46077">
    <property type="entry name" value="E3 UBIQUITIN-PROTEIN LIGASE TOPORS"/>
    <property type="match status" value="1"/>
</dbReference>
<dbReference type="EMBL" id="AY261359">
    <property type="protein sequence ID" value="AAR86165.1"/>
    <property type="molecule type" value="Genomic_DNA"/>
</dbReference>
<keyword evidence="29" id="KW-1185">Reference proteome</keyword>
<dbReference type="KEGG" id="vg:36931298"/>
<keyword evidence="9" id="KW-1130">Modulation of host ubiquitin pathway by virus</keyword>
<evidence type="ECO:0000256" key="13">
    <source>
        <dbReference type="ARBA" id="ARBA00022771"/>
    </source>
</evidence>
<dbReference type="Gene3D" id="3.30.40.10">
    <property type="entry name" value="Zinc/RING finger domain, C3HC4 (zinc finger)"/>
    <property type="match status" value="1"/>
</dbReference>
<dbReference type="SUPFAM" id="SSF57850">
    <property type="entry name" value="RING/U-box"/>
    <property type="match status" value="1"/>
</dbReference>
<evidence type="ECO:0000256" key="10">
    <source>
        <dbReference type="ARBA" id="ARBA00022679"/>
    </source>
</evidence>
<dbReference type="Proteomes" id="UP000105204">
    <property type="component" value="Segment"/>
</dbReference>
<evidence type="ECO:0000256" key="26">
    <source>
        <dbReference type="SAM" id="MobiDB-lite"/>
    </source>
</evidence>
<keyword evidence="16" id="KW-0832">Ubl conjugation</keyword>
<evidence type="ECO:0000256" key="15">
    <source>
        <dbReference type="ARBA" id="ARBA00022833"/>
    </source>
</evidence>
<feature type="region of interest" description="Disordered" evidence="26">
    <location>
        <begin position="566"/>
        <end position="720"/>
    </location>
</feature>
<keyword evidence="22" id="KW-0899">Viral immunoevasion</keyword>
<keyword evidence="8" id="KW-1090">Inhibition of host innate immune response by virus</keyword>
<dbReference type="GO" id="GO:0006513">
    <property type="term" value="P:protein monoubiquitination"/>
    <property type="evidence" value="ECO:0007669"/>
    <property type="project" value="TreeGrafter"/>
</dbReference>
<keyword evidence="21" id="KW-0804">Transcription</keyword>
<dbReference type="GO" id="GO:0075342">
    <property type="term" value="P:symbiont-mediated disruption of host cell PML body"/>
    <property type="evidence" value="ECO:0007669"/>
    <property type="project" value="UniProtKB-ARBA"/>
</dbReference>
<keyword evidence="7" id="KW-0945">Host-virus interaction</keyword>
<feature type="compositionally biased region" description="Acidic residues" evidence="26">
    <location>
        <begin position="310"/>
        <end position="322"/>
    </location>
</feature>
<keyword evidence="6" id="KW-1121">Modulation of host cell cycle by virus</keyword>
<comment type="function">
    <text evidence="23">Evades nuclear antiviral defenses triggered by dsDNA viruses. Acts during the initial stages of lytic infection and the reactivation of latent viral genome. Prevents the antiviral effect of nuclear bodies by degrading host PML and SP100.</text>
</comment>
<feature type="compositionally biased region" description="Basic and acidic residues" evidence="26">
    <location>
        <begin position="603"/>
        <end position="615"/>
    </location>
</feature>
<keyword evidence="5" id="KW-0678">Repressor</keyword>
<feature type="compositionally biased region" description="Acidic residues" evidence="26">
    <location>
        <begin position="275"/>
        <end position="298"/>
    </location>
</feature>
<dbReference type="InterPro" id="IPR013083">
    <property type="entry name" value="Znf_RING/FYVE/PHD"/>
</dbReference>
<keyword evidence="17" id="KW-1092">Inhibition of host IRF3 by virus</keyword>
<dbReference type="SMART" id="SM00184">
    <property type="entry name" value="RING"/>
    <property type="match status" value="1"/>
</dbReference>
<evidence type="ECO:0000256" key="20">
    <source>
        <dbReference type="ARBA" id="ARBA00023159"/>
    </source>
</evidence>
<evidence type="ECO:0000313" key="28">
    <source>
        <dbReference type="EMBL" id="AAR86165.1"/>
    </source>
</evidence>
<keyword evidence="11" id="KW-1128">Modulation of host ubiquitin pathway by viral E3 ligase</keyword>
<feature type="region of interest" description="Disordered" evidence="26">
    <location>
        <begin position="254"/>
        <end position="494"/>
    </location>
</feature>
<dbReference type="FunFam" id="3.30.40.10:FF:000136">
    <property type="entry name" value="E3 ubiquitin-protein ligase Topors"/>
    <property type="match status" value="1"/>
</dbReference>
<dbReference type="Pfam" id="PF13639">
    <property type="entry name" value="zf-RING_2"/>
    <property type="match status" value="1"/>
</dbReference>
<dbReference type="EC" id="2.3.2.27" evidence="2"/>
<evidence type="ECO:0000259" key="27">
    <source>
        <dbReference type="PROSITE" id="PS50089"/>
    </source>
</evidence>
<evidence type="ECO:0000256" key="16">
    <source>
        <dbReference type="ARBA" id="ARBA00022843"/>
    </source>
</evidence>
<accession>Q6X208</accession>
<keyword evidence="3" id="KW-1098">Inhibition of host mitotic exit by virus</keyword>
<feature type="domain" description="RING-type" evidence="27">
    <location>
        <begin position="21"/>
        <end position="60"/>
    </location>
</feature>
<evidence type="ECO:0000256" key="8">
    <source>
        <dbReference type="ARBA" id="ARBA00022632"/>
    </source>
</evidence>
<dbReference type="InterPro" id="IPR017907">
    <property type="entry name" value="Znf_RING_CS"/>
</dbReference>
<evidence type="ECO:0000256" key="9">
    <source>
        <dbReference type="ARBA" id="ARBA00022662"/>
    </source>
</evidence>
<feature type="compositionally biased region" description="Low complexity" evidence="26">
    <location>
        <begin position="593"/>
        <end position="602"/>
    </location>
</feature>
<evidence type="ECO:0000256" key="3">
    <source>
        <dbReference type="ARBA" id="ARBA00022444"/>
    </source>
</evidence>
<dbReference type="GO" id="GO:0003677">
    <property type="term" value="F:DNA binding"/>
    <property type="evidence" value="ECO:0007669"/>
    <property type="project" value="UniProtKB-KW"/>
</dbReference>
<sequence length="720" mass="72816">MAPPVAGPSAAAAAAPELGSCCICLDVITGAARALPCLHAFCLACIRRWLEGRPTCPLCKAPVRSLIHSVASDECFEEIPVWGGPEADGASDADADAAVIWGEDYDAGPVDLTAAGGDAGSETDGEAEGPQGAGAADGAGRRAAPRADAAQEFIDRVARGPRLPLLPNAPGHGPGAPYLRRVLEWVEGALVGTFAVTARELATMTDYVMAMLAECGFDDDGLADALEPLIGEEAPAFVRSLLFVAARCVTVGPSHLEPQRSAPPGGRGVVFLDTSDSDSDSEGSEEEEDEDSWSESEESSSGLSTSDLTAIDDTESESESDAEVGARRTRGAAGATRARRPGERQYVSTRGRQTPAVRPASRSLARRPNGGRAAAVSAPPRPRSRGERRAPQPPAASHPAPAAQARACGPERREEGRGGAGLPGVAAGGDPAGGEAAGWEAVVVTGGEGGREERRAGLLGEAGPPRVQARRRRTEVDRALAPTPAPAPISTIDLTAEAPARPAGLGAARARPGVPAAAPALAPLAAASAATTAATVAAAAAAAALSSIARTPAPGPAAAAVSAQAPAPAPAPLPLPAGRTPAGEPRWAGGSVAAPAEATWAEASREGGSGRDRRPAGAMARDGLDPGPESSAQKRRRTEMEVAAWVRERLLKTPAAAARPQRRSPAGAQARARPGRSAAVAAAAPGGGNRRGQGSSPPLPRDPQPTAPHHRVFATPSLHT</sequence>
<dbReference type="GO" id="GO:0000209">
    <property type="term" value="P:protein polyubiquitination"/>
    <property type="evidence" value="ECO:0007669"/>
    <property type="project" value="TreeGrafter"/>
</dbReference>
<feature type="compositionally biased region" description="Low complexity" evidence="26">
    <location>
        <begin position="397"/>
        <end position="408"/>
    </location>
</feature>
<gene>
    <name evidence="28" type="ORF">BHV5-60</name>
</gene>
<reference evidence="28 29" key="1">
    <citation type="journal article" date="2003" name="J. Virol.">
        <title>Genome of bovine herpesvirus 5.</title>
        <authorList>
            <person name="Delhon G."/>
            <person name="Moraes M.P."/>
            <person name="Lu Z."/>
            <person name="Afonso C.L."/>
            <person name="Flores E.F."/>
            <person name="Weiblen R."/>
            <person name="Kutish G.F."/>
            <person name="Rock D.L."/>
        </authorList>
    </citation>
    <scope>NUCLEOTIDE SEQUENCE [LARGE SCALE GENOMIC DNA]</scope>
    <source>
        <strain evidence="28">SV507/99</strain>
    </source>
</reference>
<keyword evidence="14" id="KW-0833">Ubl conjugation pathway</keyword>
<evidence type="ECO:0000313" key="29">
    <source>
        <dbReference type="Proteomes" id="UP000105204"/>
    </source>
</evidence>
<comment type="catalytic activity">
    <reaction evidence="1">
        <text>S-ubiquitinyl-[E2 ubiquitin-conjugating enzyme]-L-cysteine + [acceptor protein]-L-lysine = [E2 ubiquitin-conjugating enzyme]-L-cysteine + N(6)-ubiquitinyl-[acceptor protein]-L-lysine.</text>
        <dbReference type="EC" id="2.3.2.27"/>
    </reaction>
</comment>
<keyword evidence="12" id="KW-0479">Metal-binding</keyword>
<dbReference type="RefSeq" id="NP_954951.1">
    <property type="nucleotide sequence ID" value="NC_005261.3"/>
</dbReference>
<evidence type="ECO:0000256" key="5">
    <source>
        <dbReference type="ARBA" id="ARBA00022491"/>
    </source>
</evidence>
<keyword evidence="13" id="KW-0863">Zinc-finger</keyword>
<evidence type="ECO:0000256" key="7">
    <source>
        <dbReference type="ARBA" id="ARBA00022581"/>
    </source>
</evidence>
<feature type="compositionally biased region" description="Pro residues" evidence="26">
    <location>
        <begin position="697"/>
        <end position="706"/>
    </location>
</feature>
<dbReference type="CDD" id="cd23130">
    <property type="entry name" value="RING-HC_EHV1-like"/>
    <property type="match status" value="1"/>
</dbReference>
<dbReference type="GO" id="GO:0039593">
    <property type="term" value="P:symbiont-mediated perturbation of host exit from mitosis"/>
    <property type="evidence" value="ECO:0007669"/>
    <property type="project" value="UniProtKB-KW"/>
</dbReference>
<evidence type="ECO:0000256" key="14">
    <source>
        <dbReference type="ARBA" id="ARBA00022786"/>
    </source>
</evidence>
<keyword evidence="10" id="KW-0808">Transferase</keyword>
<evidence type="ECO:0000256" key="11">
    <source>
        <dbReference type="ARBA" id="ARBA00022711"/>
    </source>
</evidence>
<evidence type="ECO:0000256" key="1">
    <source>
        <dbReference type="ARBA" id="ARBA00000900"/>
    </source>
</evidence>
<dbReference type="PROSITE" id="PS50089">
    <property type="entry name" value="ZF_RING_2"/>
    <property type="match status" value="1"/>
</dbReference>
<evidence type="ECO:0000256" key="19">
    <source>
        <dbReference type="ARBA" id="ARBA00023125"/>
    </source>
</evidence>
<evidence type="ECO:0000256" key="22">
    <source>
        <dbReference type="ARBA" id="ARBA00023280"/>
    </source>
</evidence>
<organism evidence="28 29">
    <name type="scientific">Bovine alphaherpesvirus 5</name>
    <dbReference type="NCBI Taxonomy" id="35244"/>
    <lineage>
        <taxon>Viruses</taxon>
        <taxon>Duplodnaviria</taxon>
        <taxon>Heunggongvirae</taxon>
        <taxon>Peploviricota</taxon>
        <taxon>Herviviricetes</taxon>
        <taxon>Herpesvirales</taxon>
        <taxon>Orthoherpesviridae</taxon>
        <taxon>Alphaherpesvirinae</taxon>
        <taxon>Varicellovirus</taxon>
        <taxon>Varicellovirus bovinealpha5</taxon>
    </lineage>
</organism>
<evidence type="ECO:0000256" key="18">
    <source>
        <dbReference type="ARBA" id="ARBA00023015"/>
    </source>
</evidence>
<name>Q6X208_9ALPH</name>
<keyword evidence="20" id="KW-0010">Activator</keyword>
<evidence type="ECO:0000256" key="25">
    <source>
        <dbReference type="ARBA" id="ARBA00082466"/>
    </source>
</evidence>
<evidence type="ECO:0000256" key="23">
    <source>
        <dbReference type="ARBA" id="ARBA00056626"/>
    </source>
</evidence>
<evidence type="ECO:0000256" key="12">
    <source>
        <dbReference type="ARBA" id="ARBA00022723"/>
    </source>
</evidence>
<dbReference type="InterPro" id="IPR001841">
    <property type="entry name" value="Znf_RING"/>
</dbReference>
<evidence type="ECO:0000256" key="4">
    <source>
        <dbReference type="ARBA" id="ARBA00022482"/>
    </source>
</evidence>
<keyword evidence="18" id="KW-0805">Transcription regulation</keyword>
<dbReference type="PROSITE" id="PS00518">
    <property type="entry name" value="ZF_RING_1"/>
    <property type="match status" value="1"/>
</dbReference>
<feature type="compositionally biased region" description="Gly residues" evidence="26">
    <location>
        <begin position="418"/>
        <end position="436"/>
    </location>
</feature>
<dbReference type="GO" id="GO:0008270">
    <property type="term" value="F:zinc ion binding"/>
    <property type="evidence" value="ECO:0007669"/>
    <property type="project" value="UniProtKB-KW"/>
</dbReference>
<dbReference type="GeneID" id="36931298"/>
<feature type="region of interest" description="Disordered" evidence="26">
    <location>
        <begin position="113"/>
        <end position="142"/>
    </location>
</feature>
<dbReference type="GO" id="GO:0039548">
    <property type="term" value="P:symbiont-mediated suppression of host cytoplasmic pattern recognition receptor signaling pathway via inhibition of IRF3 activity"/>
    <property type="evidence" value="ECO:0007669"/>
    <property type="project" value="UniProtKB-KW"/>
</dbReference>
<proteinExistence type="predicted"/>
<evidence type="ECO:0000256" key="2">
    <source>
        <dbReference type="ARBA" id="ARBA00012483"/>
    </source>
</evidence>